<dbReference type="PANTHER" id="PTHR43780:SF2">
    <property type="entry name" value="1-AMINOCYCLOPROPANE-1-CARBOXYLATE DEAMINASE-RELATED"/>
    <property type="match status" value="1"/>
</dbReference>
<dbReference type="PIRSF" id="PIRSF006278">
    <property type="entry name" value="ACCD_DCysDesulf"/>
    <property type="match status" value="1"/>
</dbReference>
<organism evidence="5 6">
    <name type="scientific">Chryseolinea lacunae</name>
    <dbReference type="NCBI Taxonomy" id="2801331"/>
    <lineage>
        <taxon>Bacteria</taxon>
        <taxon>Pseudomonadati</taxon>
        <taxon>Bacteroidota</taxon>
        <taxon>Cytophagia</taxon>
        <taxon>Cytophagales</taxon>
        <taxon>Fulvivirgaceae</taxon>
        <taxon>Chryseolinea</taxon>
    </lineage>
</organism>
<comment type="caution">
    <text evidence="5">The sequence shown here is derived from an EMBL/GenBank/DDBJ whole genome shotgun (WGS) entry which is preliminary data.</text>
</comment>
<dbReference type="InterPro" id="IPR001926">
    <property type="entry name" value="TrpB-like_PALP"/>
</dbReference>
<dbReference type="InterPro" id="IPR027278">
    <property type="entry name" value="ACCD_DCysDesulf"/>
</dbReference>
<evidence type="ECO:0000313" key="5">
    <source>
        <dbReference type="EMBL" id="MBL0741827.1"/>
    </source>
</evidence>
<dbReference type="RefSeq" id="WP_202009366.1">
    <property type="nucleotide sequence ID" value="NZ_JAERRB010000003.1"/>
</dbReference>
<evidence type="ECO:0000313" key="6">
    <source>
        <dbReference type="Proteomes" id="UP000613030"/>
    </source>
</evidence>
<comment type="cofactor">
    <cofactor evidence="1">
        <name>pyridoxal 5'-phosphate</name>
        <dbReference type="ChEBI" id="CHEBI:597326"/>
    </cofactor>
</comment>
<evidence type="ECO:0000256" key="1">
    <source>
        <dbReference type="ARBA" id="ARBA00001933"/>
    </source>
</evidence>
<accession>A0ABS1KRE2</accession>
<proteinExistence type="inferred from homology"/>
<reference evidence="5 6" key="1">
    <citation type="submission" date="2021-01" db="EMBL/GenBank/DDBJ databases">
        <title>Chryseolinea sp. Jin1 Genome sequencing and assembly.</title>
        <authorList>
            <person name="Kim I."/>
        </authorList>
    </citation>
    <scope>NUCLEOTIDE SEQUENCE [LARGE SCALE GENOMIC DNA]</scope>
    <source>
        <strain evidence="5 6">Jin1</strain>
    </source>
</reference>
<sequence length="290" mass="32267">MATLSYRPTPVHEIRDPLLATAGVQLFVKREDLNHPLVSGNKWWKLKYNLENVSQHLSRTVLTFGGAYSNHIFAVAAAARELGFTSIGVIRGEETLPLNTTLQFAREQGMHLHYVSRDDYRKKEDYGFLEALAKQFGSFVAVPEGGTNIEAVRGVTEFAETLDQSFNYYCCPVGTGGTLAGIIRGVPDTKKVIGFSVLKGEGSLQHDISQWNLHRQNWQLLTDYHFGGYAKSTPALLQFIEAFKTQHGVPLEFVYTGKMMAGIFDLVKKGFFERGSTLLALHTGGLQGKY</sequence>
<evidence type="ECO:0000256" key="2">
    <source>
        <dbReference type="ARBA" id="ARBA00008639"/>
    </source>
</evidence>
<dbReference type="Gene3D" id="3.40.50.1100">
    <property type="match status" value="2"/>
</dbReference>
<dbReference type="Pfam" id="PF00291">
    <property type="entry name" value="PALP"/>
    <property type="match status" value="1"/>
</dbReference>
<evidence type="ECO:0000256" key="3">
    <source>
        <dbReference type="ARBA" id="ARBA00022898"/>
    </source>
</evidence>
<dbReference type="PANTHER" id="PTHR43780">
    <property type="entry name" value="1-AMINOCYCLOPROPANE-1-CARBOXYLATE DEAMINASE-RELATED"/>
    <property type="match status" value="1"/>
</dbReference>
<keyword evidence="6" id="KW-1185">Reference proteome</keyword>
<name>A0ABS1KRE2_9BACT</name>
<protein>
    <submittedName>
        <fullName evidence="5">1-aminocyclopropane-1-carboxylate deaminase/D-cysteine desulfhydrase</fullName>
    </submittedName>
</protein>
<comment type="similarity">
    <text evidence="2">Belongs to the ACC deaminase/D-cysteine desulfhydrase family.</text>
</comment>
<evidence type="ECO:0000259" key="4">
    <source>
        <dbReference type="Pfam" id="PF00291"/>
    </source>
</evidence>
<dbReference type="Proteomes" id="UP000613030">
    <property type="component" value="Unassembled WGS sequence"/>
</dbReference>
<dbReference type="EMBL" id="JAERRB010000003">
    <property type="protein sequence ID" value="MBL0741827.1"/>
    <property type="molecule type" value="Genomic_DNA"/>
</dbReference>
<dbReference type="SUPFAM" id="SSF53686">
    <property type="entry name" value="Tryptophan synthase beta subunit-like PLP-dependent enzymes"/>
    <property type="match status" value="1"/>
</dbReference>
<feature type="domain" description="Tryptophan synthase beta chain-like PALP" evidence="4">
    <location>
        <begin position="3"/>
        <end position="284"/>
    </location>
</feature>
<dbReference type="InterPro" id="IPR036052">
    <property type="entry name" value="TrpB-like_PALP_sf"/>
</dbReference>
<gene>
    <name evidence="5" type="ORF">JI741_11395</name>
</gene>
<keyword evidence="3" id="KW-0663">Pyridoxal phosphate</keyword>